<evidence type="ECO:0000256" key="3">
    <source>
        <dbReference type="ARBA" id="ARBA00022989"/>
    </source>
</evidence>
<accession>A0A506U2Q7</accession>
<feature type="compositionally biased region" description="Basic and acidic residues" evidence="5">
    <location>
        <begin position="647"/>
        <end position="661"/>
    </location>
</feature>
<feature type="compositionally biased region" description="Basic and acidic residues" evidence="5">
    <location>
        <begin position="555"/>
        <end position="584"/>
    </location>
</feature>
<feature type="compositionally biased region" description="Polar residues" evidence="5">
    <location>
        <begin position="585"/>
        <end position="596"/>
    </location>
</feature>
<dbReference type="InterPro" id="IPR011990">
    <property type="entry name" value="TPR-like_helical_dom_sf"/>
</dbReference>
<proteinExistence type="predicted"/>
<evidence type="ECO:0000256" key="6">
    <source>
        <dbReference type="SAM" id="Phobius"/>
    </source>
</evidence>
<keyword evidence="9" id="KW-1185">Reference proteome</keyword>
<organism evidence="8 9">
    <name type="scientific">Pararhizobium mangrovi</name>
    <dbReference type="NCBI Taxonomy" id="2590452"/>
    <lineage>
        <taxon>Bacteria</taxon>
        <taxon>Pseudomonadati</taxon>
        <taxon>Pseudomonadota</taxon>
        <taxon>Alphaproteobacteria</taxon>
        <taxon>Hyphomicrobiales</taxon>
        <taxon>Rhizobiaceae</taxon>
        <taxon>Rhizobium/Agrobacterium group</taxon>
        <taxon>Pararhizobium</taxon>
    </lineage>
</organism>
<feature type="transmembrane region" description="Helical" evidence="6">
    <location>
        <begin position="87"/>
        <end position="103"/>
    </location>
</feature>
<evidence type="ECO:0000313" key="8">
    <source>
        <dbReference type="EMBL" id="TPW27758.1"/>
    </source>
</evidence>
<keyword evidence="4 6" id="KW-0472">Membrane</keyword>
<feature type="domain" description="HemY N-terminal" evidence="7">
    <location>
        <begin position="26"/>
        <end position="133"/>
    </location>
</feature>
<evidence type="ECO:0000256" key="4">
    <source>
        <dbReference type="ARBA" id="ARBA00023136"/>
    </source>
</evidence>
<evidence type="ECO:0000256" key="2">
    <source>
        <dbReference type="ARBA" id="ARBA00022692"/>
    </source>
</evidence>
<evidence type="ECO:0000256" key="5">
    <source>
        <dbReference type="SAM" id="MobiDB-lite"/>
    </source>
</evidence>
<comment type="subcellular location">
    <subcellularLocation>
        <location evidence="1">Membrane</location>
    </subcellularLocation>
</comment>
<dbReference type="Proteomes" id="UP000320314">
    <property type="component" value="Unassembled WGS sequence"/>
</dbReference>
<feature type="compositionally biased region" description="Basic and acidic residues" evidence="5">
    <location>
        <begin position="475"/>
        <end position="490"/>
    </location>
</feature>
<dbReference type="Pfam" id="PF07219">
    <property type="entry name" value="HemY_N"/>
    <property type="match status" value="1"/>
</dbReference>
<feature type="compositionally biased region" description="Polar residues" evidence="5">
    <location>
        <begin position="521"/>
        <end position="530"/>
    </location>
</feature>
<comment type="caution">
    <text evidence="8">The sequence shown here is derived from an EMBL/GenBank/DDBJ whole genome shotgun (WGS) entry which is preliminary data.</text>
</comment>
<evidence type="ECO:0000259" key="7">
    <source>
        <dbReference type="Pfam" id="PF07219"/>
    </source>
</evidence>
<dbReference type="SUPFAM" id="SSF81901">
    <property type="entry name" value="HCP-like"/>
    <property type="match status" value="1"/>
</dbReference>
<name>A0A506U2Q7_9HYPH</name>
<feature type="compositionally biased region" description="Basic and acidic residues" evidence="5">
    <location>
        <begin position="598"/>
        <end position="608"/>
    </location>
</feature>
<dbReference type="InterPro" id="IPR010817">
    <property type="entry name" value="HemY_N"/>
</dbReference>
<dbReference type="AlphaFoldDB" id="A0A506U2Q7"/>
<feature type="transmembrane region" description="Helical" evidence="6">
    <location>
        <begin position="43"/>
        <end position="66"/>
    </location>
</feature>
<sequence length="678" mass="73733">MVRLLIFVIVVLAIGSGFAWLADRPGDLLITWQGREIEMSLTVGIALVLVAVVVILLLAWLVRALLASPHRIRRGMRNRRRDRGYAALSRGLIAAGAGDAVTARKMNKRSQTLIEADREPLIHLLEAQTALIEGNHDAARAKFEEMAERKETRELGLRGLYLEARRLGSEEAAHQYADRAVEAAPQLPWAAEASLEYRSREKDWDGAIRLLDKQRDAKIVKREDADRLKAVLLTARAMERIDREPHEARSDAEKAVKLAPTLVPAAVIAARACFRDNHLRRGMRTIEKCWKDTPHPELAEAYVFARQGDSARDRLRRAERLESVRPDHVESSIALAHAALDAQEFSKAREKAEEAARVDGRESVYLLLADIEEAETGDQGRVRHWLGQAVRANRDPAWTADGYVAEHWAPVSPVTGKLDAFEWRVPVEQLHGAIAEGHTGRESEAEHAIRTLPPVSEPAGAPDDVKDQAVDVELEKPVERAKPVEDEKKSAAPHAGKAKPEPVKEEAAAGVAERKAPVSEKTGTAKTSAEGTAAEAKRDATTPPDAAARANGARGTDEASATRREADRSITATGEKKTGEKVPTEKTSSPGATPNEPTARDVEIETGHGKPAPAGTNSRAVSIERPGSTPAEAKPGSASSNSAGKTEATKAGDDESRRAPDDPGTETDQTKKKRFGLF</sequence>
<dbReference type="OrthoDB" id="9798343at2"/>
<dbReference type="SUPFAM" id="SSF48452">
    <property type="entry name" value="TPR-like"/>
    <property type="match status" value="1"/>
</dbReference>
<feature type="region of interest" description="Disordered" evidence="5">
    <location>
        <begin position="475"/>
        <end position="678"/>
    </location>
</feature>
<evidence type="ECO:0000256" key="1">
    <source>
        <dbReference type="ARBA" id="ARBA00004370"/>
    </source>
</evidence>
<keyword evidence="3 6" id="KW-1133">Transmembrane helix</keyword>
<feature type="compositionally biased region" description="Low complexity" evidence="5">
    <location>
        <begin position="541"/>
        <end position="550"/>
    </location>
</feature>
<protein>
    <submittedName>
        <fullName evidence="8">Heme biosynthesis protein HemY</fullName>
    </submittedName>
</protein>
<keyword evidence="2 6" id="KW-0812">Transmembrane</keyword>
<feature type="compositionally biased region" description="Basic and acidic residues" evidence="5">
    <location>
        <begin position="498"/>
        <end position="518"/>
    </location>
</feature>
<reference evidence="8 9" key="1">
    <citation type="submission" date="2019-06" db="EMBL/GenBank/DDBJ databases">
        <authorList>
            <person name="Li M."/>
        </authorList>
    </citation>
    <scope>NUCLEOTIDE SEQUENCE [LARGE SCALE GENOMIC DNA]</scope>
    <source>
        <strain evidence="8 9">BGMRC6574</strain>
    </source>
</reference>
<dbReference type="GO" id="GO:0016020">
    <property type="term" value="C:membrane"/>
    <property type="evidence" value="ECO:0007669"/>
    <property type="project" value="UniProtKB-SubCell"/>
</dbReference>
<dbReference type="RefSeq" id="WP_141167103.1">
    <property type="nucleotide sequence ID" value="NZ_VHLH01000019.1"/>
</dbReference>
<gene>
    <name evidence="8" type="ORF">FJU11_11015</name>
</gene>
<dbReference type="Gene3D" id="1.25.40.10">
    <property type="entry name" value="Tetratricopeptide repeat domain"/>
    <property type="match status" value="1"/>
</dbReference>
<evidence type="ECO:0000313" key="9">
    <source>
        <dbReference type="Proteomes" id="UP000320314"/>
    </source>
</evidence>
<dbReference type="EMBL" id="VHLH01000019">
    <property type="protein sequence ID" value="TPW27758.1"/>
    <property type="molecule type" value="Genomic_DNA"/>
</dbReference>